<keyword evidence="4" id="KW-1185">Reference proteome</keyword>
<evidence type="ECO:0000313" key="3">
    <source>
        <dbReference type="EMBL" id="GGE39543.1"/>
    </source>
</evidence>
<dbReference type="RefSeq" id="WP_188692459.1">
    <property type="nucleotide sequence ID" value="NZ_BMIR01000007.1"/>
</dbReference>
<dbReference type="Proteomes" id="UP000628775">
    <property type="component" value="Unassembled WGS sequence"/>
</dbReference>
<organism evidence="3 4">
    <name type="scientific">Pullulanibacillus camelliae</name>
    <dbReference type="NCBI Taxonomy" id="1707096"/>
    <lineage>
        <taxon>Bacteria</taxon>
        <taxon>Bacillati</taxon>
        <taxon>Bacillota</taxon>
        <taxon>Bacilli</taxon>
        <taxon>Bacillales</taxon>
        <taxon>Sporolactobacillaceae</taxon>
        <taxon>Pullulanibacillus</taxon>
    </lineage>
</organism>
<protein>
    <submittedName>
        <fullName evidence="3">Stage II sporulation protein P</fullName>
    </submittedName>
</protein>
<accession>A0A8J2VVI9</accession>
<keyword evidence="2" id="KW-0472">Membrane</keyword>
<evidence type="ECO:0000256" key="1">
    <source>
        <dbReference type="SAM" id="MobiDB-lite"/>
    </source>
</evidence>
<feature type="transmembrane region" description="Helical" evidence="2">
    <location>
        <begin position="16"/>
        <end position="36"/>
    </location>
</feature>
<reference evidence="3" key="2">
    <citation type="submission" date="2020-09" db="EMBL/GenBank/DDBJ databases">
        <authorList>
            <person name="Sun Q."/>
            <person name="Zhou Y."/>
        </authorList>
    </citation>
    <scope>NUCLEOTIDE SEQUENCE</scope>
    <source>
        <strain evidence="3">CGMCC 1.15371</strain>
    </source>
</reference>
<proteinExistence type="predicted"/>
<dbReference type="AlphaFoldDB" id="A0A8J2VVI9"/>
<dbReference type="EMBL" id="BMIR01000007">
    <property type="protein sequence ID" value="GGE39543.1"/>
    <property type="molecule type" value="Genomic_DNA"/>
</dbReference>
<dbReference type="Pfam" id="PF07454">
    <property type="entry name" value="SpoIIP"/>
    <property type="match status" value="1"/>
</dbReference>
<keyword evidence="2" id="KW-0812">Transmembrane</keyword>
<comment type="caution">
    <text evidence="3">The sequence shown here is derived from an EMBL/GenBank/DDBJ whole genome shotgun (WGS) entry which is preliminary data.</text>
</comment>
<sequence>MIGPQLIRNHFNRPKLIIVIPISIVFIFICTALLTMTQVQRFLFIDSMNSALGGIKAETFLELMGWENPYYDKELPDEYERISFSKMALQTVTNINFKDERSLLGNELPGFSVFDTKIIIAGEGTNYTNVPIESPPPPDYVLKGDKKENADEKKDTPPPKQTATHAQVFFYNTHSWESYLPLLGETGAKNANLASTQDQSKNVHLVDQFIIDGLANDGVEAVQDKDIVTDYNTAYSISRKFIKAAIDSKKDYQLFLDIHRDSSRKKDTTTTINGKSYARVSFIIGAANPNAEKNKTVAQELHHKLTKAYPGVSKGVFEKTRAEGNGVYNQDLSPHALLIEVGGVDNTLEELKRTANALADVISEYVKQADKV</sequence>
<dbReference type="InterPro" id="IPR010897">
    <property type="entry name" value="Spore_II_P"/>
</dbReference>
<dbReference type="SUPFAM" id="SSF53187">
    <property type="entry name" value="Zn-dependent exopeptidases"/>
    <property type="match status" value="1"/>
</dbReference>
<feature type="compositionally biased region" description="Basic and acidic residues" evidence="1">
    <location>
        <begin position="142"/>
        <end position="157"/>
    </location>
</feature>
<name>A0A8J2VVI9_9BACL</name>
<reference evidence="3" key="1">
    <citation type="journal article" date="2014" name="Int. J. Syst. Evol. Microbiol.">
        <title>Complete genome sequence of Corynebacterium casei LMG S-19264T (=DSM 44701T), isolated from a smear-ripened cheese.</title>
        <authorList>
            <consortium name="US DOE Joint Genome Institute (JGI-PGF)"/>
            <person name="Walter F."/>
            <person name="Albersmeier A."/>
            <person name="Kalinowski J."/>
            <person name="Ruckert C."/>
        </authorList>
    </citation>
    <scope>NUCLEOTIDE SEQUENCE</scope>
    <source>
        <strain evidence="3">CGMCC 1.15371</strain>
    </source>
</reference>
<feature type="region of interest" description="Disordered" evidence="1">
    <location>
        <begin position="129"/>
        <end position="162"/>
    </location>
</feature>
<evidence type="ECO:0000313" key="4">
    <source>
        <dbReference type="Proteomes" id="UP000628775"/>
    </source>
</evidence>
<dbReference type="Gene3D" id="3.40.630.40">
    <property type="entry name" value="Zn-dependent exopeptidases"/>
    <property type="match status" value="1"/>
</dbReference>
<evidence type="ECO:0000256" key="2">
    <source>
        <dbReference type="SAM" id="Phobius"/>
    </source>
</evidence>
<dbReference type="NCBIfam" id="TIGR02867">
    <property type="entry name" value="spore_II_P"/>
    <property type="match status" value="1"/>
</dbReference>
<keyword evidence="2" id="KW-1133">Transmembrane helix</keyword>
<gene>
    <name evidence="3" type="primary">spoIIP</name>
    <name evidence="3" type="ORF">GCM10011391_17940</name>
</gene>